<dbReference type="AlphaFoldDB" id="A0A3M8CPR5"/>
<organism evidence="1 2">
    <name type="scientific">Brevibacillus nitrificans</name>
    <dbReference type="NCBI Taxonomy" id="651560"/>
    <lineage>
        <taxon>Bacteria</taxon>
        <taxon>Bacillati</taxon>
        <taxon>Bacillota</taxon>
        <taxon>Bacilli</taxon>
        <taxon>Bacillales</taxon>
        <taxon>Paenibacillaceae</taxon>
        <taxon>Brevibacillus</taxon>
    </lineage>
</organism>
<gene>
    <name evidence="1" type="ORF">EDM59_30720</name>
</gene>
<dbReference type="Proteomes" id="UP000269573">
    <property type="component" value="Unassembled WGS sequence"/>
</dbReference>
<proteinExistence type="predicted"/>
<evidence type="ECO:0000313" key="1">
    <source>
        <dbReference type="EMBL" id="RNB77760.1"/>
    </source>
</evidence>
<name>A0A3M8CPR5_9BACL</name>
<dbReference type="RefSeq" id="WP_122927067.1">
    <property type="nucleotide sequence ID" value="NZ_RHHU01000031.1"/>
</dbReference>
<sequence>MKMGVLLVIFTFLFGNIPDQKQDISNEIETCVNKLAEYDGMLMWNNITYSKNYVSDTKGLIRDKKIGEVKFTMSGMVCPGYKMKNGDATIEQVGTPIYSVKGYSEQFRLFIGDNLYEVNDNPHAKTIGDLYDIRGKVSKVTLESIEDNSYIKDFTKDASEQFVEELLKLKYVGFQEVYKETGLNGNKFFIRIYLSDNSSLLISYWSDENIITPGAITNEAFKTIVLSQINN</sequence>
<evidence type="ECO:0000313" key="2">
    <source>
        <dbReference type="Proteomes" id="UP000269573"/>
    </source>
</evidence>
<reference evidence="1 2" key="1">
    <citation type="submission" date="2018-10" db="EMBL/GenBank/DDBJ databases">
        <title>Phylogenomics of Brevibacillus.</title>
        <authorList>
            <person name="Dunlap C."/>
        </authorList>
    </citation>
    <scope>NUCLEOTIDE SEQUENCE [LARGE SCALE GENOMIC DNA]</scope>
    <source>
        <strain evidence="1 2">JCM 15774</strain>
    </source>
</reference>
<comment type="caution">
    <text evidence="1">The sequence shown here is derived from an EMBL/GenBank/DDBJ whole genome shotgun (WGS) entry which is preliminary data.</text>
</comment>
<accession>A0A3M8CPR5</accession>
<keyword evidence="2" id="KW-1185">Reference proteome</keyword>
<dbReference type="EMBL" id="RHHU01000031">
    <property type="protein sequence ID" value="RNB77760.1"/>
    <property type="molecule type" value="Genomic_DNA"/>
</dbReference>
<protein>
    <submittedName>
        <fullName evidence="1">Uncharacterized protein</fullName>
    </submittedName>
</protein>